<keyword evidence="4" id="KW-1185">Reference proteome</keyword>
<comment type="caution">
    <text evidence="3">The sequence shown here is derived from an EMBL/GenBank/DDBJ whole genome shotgun (WGS) entry which is preliminary data.</text>
</comment>
<feature type="transmembrane region" description="Helical" evidence="2">
    <location>
        <begin position="6"/>
        <end position="25"/>
    </location>
</feature>
<accession>A0AAE3H9R6</accession>
<reference evidence="3 4" key="1">
    <citation type="journal article" date="2011" name="Appl. Environ. Microbiol.">
        <title>Methanogenic archaea isolated from Taiwan's Chelungpu fault.</title>
        <authorList>
            <person name="Wu S.Y."/>
            <person name="Lai M.C."/>
        </authorList>
    </citation>
    <scope>NUCLEOTIDE SEQUENCE [LARGE SCALE GENOMIC DNA]</scope>
    <source>
        <strain evidence="3 4">St545Mb</strain>
    </source>
</reference>
<evidence type="ECO:0000313" key="3">
    <source>
        <dbReference type="EMBL" id="MCQ6961798.1"/>
    </source>
</evidence>
<gene>
    <name evidence="3" type="ORF">PV02_00930</name>
</gene>
<proteinExistence type="predicted"/>
<evidence type="ECO:0000256" key="2">
    <source>
        <dbReference type="SAM" id="Phobius"/>
    </source>
</evidence>
<evidence type="ECO:0000313" key="4">
    <source>
        <dbReference type="Proteomes" id="UP001206983"/>
    </source>
</evidence>
<dbReference type="RefSeq" id="WP_256621469.1">
    <property type="nucleotide sequence ID" value="NZ_JTEO01000002.1"/>
</dbReference>
<keyword evidence="2" id="KW-0472">Membrane</keyword>
<dbReference type="Proteomes" id="UP001206983">
    <property type="component" value="Unassembled WGS sequence"/>
</dbReference>
<keyword evidence="2" id="KW-1133">Transmembrane helix</keyword>
<dbReference type="AlphaFoldDB" id="A0AAE3H9R6"/>
<organism evidence="3 4">
    <name type="scientific">Methanolobus chelungpuianus</name>
    <dbReference type="NCBI Taxonomy" id="502115"/>
    <lineage>
        <taxon>Archaea</taxon>
        <taxon>Methanobacteriati</taxon>
        <taxon>Methanobacteriota</taxon>
        <taxon>Stenosarchaea group</taxon>
        <taxon>Methanomicrobia</taxon>
        <taxon>Methanosarcinales</taxon>
        <taxon>Methanosarcinaceae</taxon>
        <taxon>Methanolobus</taxon>
    </lineage>
</organism>
<evidence type="ECO:0000256" key="1">
    <source>
        <dbReference type="SAM" id="MobiDB-lite"/>
    </source>
</evidence>
<name>A0AAE3H9R6_9EURY</name>
<protein>
    <submittedName>
        <fullName evidence="3">Uncharacterized protein</fullName>
    </submittedName>
</protein>
<dbReference type="EMBL" id="JTEO01000002">
    <property type="protein sequence ID" value="MCQ6961798.1"/>
    <property type="molecule type" value="Genomic_DNA"/>
</dbReference>
<sequence length="65" mass="7208">MEPLTILAIALAVFALFVLITAYILKSTIAFNSLRAKSAPPEKDFPEGTIMGEEEGQDKNERRIK</sequence>
<keyword evidence="2" id="KW-0812">Transmembrane</keyword>
<feature type="region of interest" description="Disordered" evidence="1">
    <location>
        <begin position="38"/>
        <end position="65"/>
    </location>
</feature>